<comment type="caution">
    <text evidence="3">The sequence shown here is derived from an EMBL/GenBank/DDBJ whole genome shotgun (WGS) entry which is preliminary data.</text>
</comment>
<dbReference type="InterPro" id="IPR040256">
    <property type="entry name" value="At4g02000-like"/>
</dbReference>
<evidence type="ECO:0000256" key="1">
    <source>
        <dbReference type="SAM" id="MobiDB-lite"/>
    </source>
</evidence>
<sequence length="337" mass="38422">MLSRTLSREEEAELARSNKKVKGITHAEFNGGSRDSSPSSENQATGFSTRTSFKDKLVGEIPGAFAQAFDLTDHMEEDLDSDDENGQASNSVCEGQVKIKLSKDTKRRIQGPWSKAIIVKLVGKTLGLNYMQSKLSQLWRPEGRMDCIDLSYGFFLVRFYSKEDLERVIKRGPWFIGDHFLSLRPWEPFFKPLTANVSLIAVWIRLNELPIEFYETEVLKEIGESIGKVLRIDSHTATEARGRYARLCVQVDINKPLINSILISHFEQVVTYEGIHKLCFSCDRIGHKIEACPYTIRKEKESQAPAKEDLVKQTNGEDDENIDLQKVDNMSRIMRVR</sequence>
<evidence type="ECO:0000259" key="2">
    <source>
        <dbReference type="Pfam" id="PF14111"/>
    </source>
</evidence>
<feature type="region of interest" description="Disordered" evidence="1">
    <location>
        <begin position="1"/>
        <end position="47"/>
    </location>
</feature>
<dbReference type="Pfam" id="PF14111">
    <property type="entry name" value="DUF4283"/>
    <property type="match status" value="1"/>
</dbReference>
<dbReference type="EMBL" id="JAZDWU010000007">
    <property type="protein sequence ID" value="KAK9996394.1"/>
    <property type="molecule type" value="Genomic_DNA"/>
</dbReference>
<evidence type="ECO:0000313" key="3">
    <source>
        <dbReference type="EMBL" id="KAK9996394.1"/>
    </source>
</evidence>
<feature type="domain" description="DUF4283" evidence="2">
    <location>
        <begin position="113"/>
        <end position="192"/>
    </location>
</feature>
<feature type="compositionally biased region" description="Polar residues" evidence="1">
    <location>
        <begin position="33"/>
        <end position="47"/>
    </location>
</feature>
<proteinExistence type="predicted"/>
<reference evidence="3 4" key="1">
    <citation type="submission" date="2024-01" db="EMBL/GenBank/DDBJ databases">
        <title>A telomere-to-telomere, gap-free genome of sweet tea (Lithocarpus litseifolius).</title>
        <authorList>
            <person name="Zhou J."/>
        </authorList>
    </citation>
    <scope>NUCLEOTIDE SEQUENCE [LARGE SCALE GENOMIC DNA]</scope>
    <source>
        <strain evidence="3">Zhou-2022a</strain>
        <tissue evidence="3">Leaf</tissue>
    </source>
</reference>
<gene>
    <name evidence="3" type="ORF">SO802_021080</name>
</gene>
<dbReference type="Proteomes" id="UP001459277">
    <property type="component" value="Unassembled WGS sequence"/>
</dbReference>
<evidence type="ECO:0000313" key="4">
    <source>
        <dbReference type="Proteomes" id="UP001459277"/>
    </source>
</evidence>
<keyword evidence="4" id="KW-1185">Reference proteome</keyword>
<dbReference type="PANTHER" id="PTHR31286:SF99">
    <property type="entry name" value="DUF4283 DOMAIN-CONTAINING PROTEIN"/>
    <property type="match status" value="1"/>
</dbReference>
<accession>A0AAW2CI20</accession>
<dbReference type="PANTHER" id="PTHR31286">
    <property type="entry name" value="GLYCINE-RICH CELL WALL STRUCTURAL PROTEIN 1.8-LIKE"/>
    <property type="match status" value="1"/>
</dbReference>
<dbReference type="AlphaFoldDB" id="A0AAW2CI20"/>
<dbReference type="InterPro" id="IPR025558">
    <property type="entry name" value="DUF4283"/>
</dbReference>
<protein>
    <recommendedName>
        <fullName evidence="2">DUF4283 domain-containing protein</fullName>
    </recommendedName>
</protein>
<organism evidence="3 4">
    <name type="scientific">Lithocarpus litseifolius</name>
    <dbReference type="NCBI Taxonomy" id="425828"/>
    <lineage>
        <taxon>Eukaryota</taxon>
        <taxon>Viridiplantae</taxon>
        <taxon>Streptophyta</taxon>
        <taxon>Embryophyta</taxon>
        <taxon>Tracheophyta</taxon>
        <taxon>Spermatophyta</taxon>
        <taxon>Magnoliopsida</taxon>
        <taxon>eudicotyledons</taxon>
        <taxon>Gunneridae</taxon>
        <taxon>Pentapetalae</taxon>
        <taxon>rosids</taxon>
        <taxon>fabids</taxon>
        <taxon>Fagales</taxon>
        <taxon>Fagaceae</taxon>
        <taxon>Lithocarpus</taxon>
    </lineage>
</organism>
<name>A0AAW2CI20_9ROSI</name>
<feature type="compositionally biased region" description="Basic and acidic residues" evidence="1">
    <location>
        <begin position="1"/>
        <end position="16"/>
    </location>
</feature>